<keyword evidence="1" id="KW-0472">Membrane</keyword>
<feature type="transmembrane region" description="Helical" evidence="1">
    <location>
        <begin position="516"/>
        <end position="540"/>
    </location>
</feature>
<keyword evidence="3" id="KW-0813">Transport</keyword>
<accession>A0A7D5GR57</accession>
<organism evidence="3 4">
    <name type="scientific">Natrinema halophilum</name>
    <dbReference type="NCBI Taxonomy" id="1699371"/>
    <lineage>
        <taxon>Archaea</taxon>
        <taxon>Methanobacteriati</taxon>
        <taxon>Methanobacteriota</taxon>
        <taxon>Stenosarchaea group</taxon>
        <taxon>Halobacteria</taxon>
        <taxon>Halobacteriales</taxon>
        <taxon>Natrialbaceae</taxon>
        <taxon>Natrinema</taxon>
    </lineage>
</organism>
<sequence length="546" mass="62483">MAECEAKFDPGKWKHEFGIDPVTEDHVDCTREQISESNYCKYHSSSKTRKKAGISDSDVIINLLHEDDAVFEPKFQSVTIEDTAIDIDDDAGESPKLQIVHPIVQDKLEIKGCEFGDDFRIINGLLGDIEIRHPESVCDIEFRRSVVTGNLSIFADDTRAKFLLNQTDIYGHTEINSTFDNKFIIDDSRFKELVYIEDCTFKGGLDLSGSEFWDSIVINKSDIYNEARFHSIATDFLLYISECNFESIDLDIKSCFENLIRIYYSEIEEGTLRQQDRGTTYFDLSYSTLGNVDVLMKDEGLETLHISDCDYTEFDFTQIRNQLKESNWYLHDFGIDWGLANIKIRKALSNEISKVPYRTYIDQFHMRNYVETYIKSKERASRQGDSRSASEFLINEMRAKRKKRSHNSLTSDFGWREQLNHSTAQAKNIFLDYSCGFGEKPWKAAAWAIGFPTFLGAFLFPSIGGVENPDTGQKFAFSLDGKFDLLLGTEILLKNIYFSILSFSTIGSNYYVPATLWSHILMAVESLSGPFLVALFVFTLGKQVTR</sequence>
<evidence type="ECO:0000313" key="3">
    <source>
        <dbReference type="EMBL" id="QLG48329.1"/>
    </source>
</evidence>
<dbReference type="RefSeq" id="WP_179260068.1">
    <property type="nucleotide sequence ID" value="NZ_CP058601.1"/>
</dbReference>
<dbReference type="OrthoDB" id="199127at2157"/>
<dbReference type="SUPFAM" id="SSF81324">
    <property type="entry name" value="Voltage-gated potassium channels"/>
    <property type="match status" value="1"/>
</dbReference>
<evidence type="ECO:0000259" key="2">
    <source>
        <dbReference type="Pfam" id="PF07885"/>
    </source>
</evidence>
<name>A0A7D5GR57_9EURY</name>
<gene>
    <name evidence="3" type="ORF">HYG82_05430</name>
</gene>
<evidence type="ECO:0000313" key="4">
    <source>
        <dbReference type="Proteomes" id="UP000509241"/>
    </source>
</evidence>
<keyword evidence="1" id="KW-1133">Transmembrane helix</keyword>
<evidence type="ECO:0000256" key="1">
    <source>
        <dbReference type="SAM" id="Phobius"/>
    </source>
</evidence>
<dbReference type="AlphaFoldDB" id="A0A7D5GR57"/>
<dbReference type="GeneID" id="56032711"/>
<dbReference type="GO" id="GO:0034220">
    <property type="term" value="P:monoatomic ion transmembrane transport"/>
    <property type="evidence" value="ECO:0007669"/>
    <property type="project" value="UniProtKB-KW"/>
</dbReference>
<protein>
    <submittedName>
        <fullName evidence="3">Two pore domain potassium channel family protein</fullName>
    </submittedName>
</protein>
<dbReference type="EMBL" id="CP058601">
    <property type="protein sequence ID" value="QLG48329.1"/>
    <property type="molecule type" value="Genomic_DNA"/>
</dbReference>
<keyword evidence="3" id="KW-0406">Ion transport</keyword>
<feature type="domain" description="Potassium channel" evidence="2">
    <location>
        <begin position="493"/>
        <end position="545"/>
    </location>
</feature>
<dbReference type="Proteomes" id="UP000509241">
    <property type="component" value="Chromosome"/>
</dbReference>
<dbReference type="InterPro" id="IPR013099">
    <property type="entry name" value="K_chnl_dom"/>
</dbReference>
<feature type="transmembrane region" description="Helical" evidence="1">
    <location>
        <begin position="444"/>
        <end position="464"/>
    </location>
</feature>
<dbReference type="Gene3D" id="1.10.287.70">
    <property type="match status" value="1"/>
</dbReference>
<keyword evidence="3" id="KW-0407">Ion channel</keyword>
<dbReference type="KEGG" id="haly:HYG82_05430"/>
<keyword evidence="4" id="KW-1185">Reference proteome</keyword>
<reference evidence="3 4" key="1">
    <citation type="submission" date="2020-07" db="EMBL/GenBank/DDBJ databases">
        <authorList>
            <person name="Cui H."/>
        </authorList>
    </citation>
    <scope>NUCLEOTIDE SEQUENCE [LARGE SCALE GENOMIC DNA]</scope>
    <source>
        <strain evidence="3 4">YPL8</strain>
    </source>
</reference>
<proteinExistence type="predicted"/>
<dbReference type="Pfam" id="PF07885">
    <property type="entry name" value="Ion_trans_2"/>
    <property type="match status" value="1"/>
</dbReference>
<feature type="transmembrane region" description="Helical" evidence="1">
    <location>
        <begin position="485"/>
        <end position="504"/>
    </location>
</feature>
<keyword evidence="1" id="KW-0812">Transmembrane</keyword>